<keyword evidence="3" id="KW-1185">Reference proteome</keyword>
<dbReference type="Gene3D" id="3.40.630.30">
    <property type="match status" value="1"/>
</dbReference>
<dbReference type="Pfam" id="PF00685">
    <property type="entry name" value="Sulfotransfer_1"/>
    <property type="match status" value="1"/>
</dbReference>
<dbReference type="GO" id="GO:0016747">
    <property type="term" value="F:acyltransferase activity, transferring groups other than amino-acyl groups"/>
    <property type="evidence" value="ECO:0007669"/>
    <property type="project" value="InterPro"/>
</dbReference>
<reference evidence="3" key="1">
    <citation type="submission" date="2019-08" db="EMBL/GenBank/DDBJ databases">
        <title>Limnoglobus roseus gen. nov., sp. nov., a novel freshwater planctomycete with a giant genome from the family Gemmataceae.</title>
        <authorList>
            <person name="Kulichevskaya I.S."/>
            <person name="Naumoff D.G."/>
            <person name="Miroshnikov K."/>
            <person name="Ivanova A."/>
            <person name="Philippov D.A."/>
            <person name="Hakobyan A."/>
            <person name="Rijpstra I.C."/>
            <person name="Sinninghe Damste J.S."/>
            <person name="Liesack W."/>
            <person name="Dedysh S.N."/>
        </authorList>
    </citation>
    <scope>NUCLEOTIDE SEQUENCE [LARGE SCALE GENOMIC DNA]</scope>
    <source>
        <strain evidence="3">PX52</strain>
    </source>
</reference>
<feature type="domain" description="N-acetyltransferase" evidence="1">
    <location>
        <begin position="36"/>
        <end position="176"/>
    </location>
</feature>
<dbReference type="AlphaFoldDB" id="A0A5C1AC37"/>
<dbReference type="InterPro" id="IPR000863">
    <property type="entry name" value="Sulfotransferase_dom"/>
</dbReference>
<dbReference type="PROSITE" id="PS51186">
    <property type="entry name" value="GNAT"/>
    <property type="match status" value="1"/>
</dbReference>
<dbReference type="KEGG" id="lrs:PX52LOC_03814"/>
<evidence type="ECO:0000259" key="1">
    <source>
        <dbReference type="PROSITE" id="PS51186"/>
    </source>
</evidence>
<dbReference type="Gene3D" id="3.40.50.300">
    <property type="entry name" value="P-loop containing nucleotide triphosphate hydrolases"/>
    <property type="match status" value="1"/>
</dbReference>
<evidence type="ECO:0000313" key="3">
    <source>
        <dbReference type="Proteomes" id="UP000324974"/>
    </source>
</evidence>
<dbReference type="GO" id="GO:0008146">
    <property type="term" value="F:sulfotransferase activity"/>
    <property type="evidence" value="ECO:0007669"/>
    <property type="project" value="InterPro"/>
</dbReference>
<dbReference type="InterPro" id="IPR000182">
    <property type="entry name" value="GNAT_dom"/>
</dbReference>
<accession>A0A5C1AC37</accession>
<name>A0A5C1AC37_9BACT</name>
<protein>
    <recommendedName>
        <fullName evidence="1">N-acetyltransferase domain-containing protein</fullName>
    </recommendedName>
</protein>
<dbReference type="InterPro" id="IPR027417">
    <property type="entry name" value="P-loop_NTPase"/>
</dbReference>
<dbReference type="Proteomes" id="UP000324974">
    <property type="component" value="Chromosome"/>
</dbReference>
<proteinExistence type="predicted"/>
<evidence type="ECO:0000313" key="2">
    <source>
        <dbReference type="EMBL" id="QEL16841.1"/>
    </source>
</evidence>
<dbReference type="SUPFAM" id="SSF55729">
    <property type="entry name" value="Acyl-CoA N-acyltransferases (Nat)"/>
    <property type="match status" value="1"/>
</dbReference>
<sequence>MSVAQEILCYQAQLTTALAAIEPLYRRYQRPSADRARIVSLEHVDPHALAAFVVRDVGGLPEEVAARLAGRGRAYCRATSMVALMGDAIVGALLTLRQGHNVFIETRVVDAASRGSHINLALIYKSIAAAVPQGVRTIAFEHDTRERDTAKLARRLGATVVGRRQCWGCEIQQSASETRVNPVESQVQEAVSSDWQADALRDPRVDGLDVKQLQDRLVLDSANDLIQTLSERGVISASIKNRVRGVTLQLKLVRHEAERFDRTTGLKACLLFAVLPRSASIYVFDALAAGLALDKVTVCAHRFPQETINSHAAARLAVPGTICHTHIDARLGNLALINPFLDRMVVHVRDPRQAVLSAVHHMNDLRRRLGAGHVAGFGATFPNHYFDLPFPEQIDFMIAHGLPEFVRWIEGWLAAAANPLFRTKVLFTRYEDLHADPAAYFRSILEFYGVAWVSPAFQPPPAVSGSRHFRKGATDEWRTAFTPAQRDAACAAVPLRVLQRFGWQPH</sequence>
<dbReference type="InterPro" id="IPR016181">
    <property type="entry name" value="Acyl_CoA_acyltransferase"/>
</dbReference>
<organism evidence="2 3">
    <name type="scientific">Limnoglobus roseus</name>
    <dbReference type="NCBI Taxonomy" id="2598579"/>
    <lineage>
        <taxon>Bacteria</taxon>
        <taxon>Pseudomonadati</taxon>
        <taxon>Planctomycetota</taxon>
        <taxon>Planctomycetia</taxon>
        <taxon>Gemmatales</taxon>
        <taxon>Gemmataceae</taxon>
        <taxon>Limnoglobus</taxon>
    </lineage>
</organism>
<dbReference type="EMBL" id="CP042425">
    <property type="protein sequence ID" value="QEL16841.1"/>
    <property type="molecule type" value="Genomic_DNA"/>
</dbReference>
<gene>
    <name evidence="2" type="ORF">PX52LOC_03814</name>
</gene>
<dbReference type="SUPFAM" id="SSF52540">
    <property type="entry name" value="P-loop containing nucleoside triphosphate hydrolases"/>
    <property type="match status" value="1"/>
</dbReference>